<feature type="chain" id="PRO_5032886432" evidence="1">
    <location>
        <begin position="34"/>
        <end position="135"/>
    </location>
</feature>
<sequence length="135" mass="14297">MSVNRTIMRSVSALLVTGAAAVGLVTGVASASAAPPMPTGYYRGVVTTMPAGNAVWYGKSFGRGTVINNTAIGWAFPGRVYPGRSVQDGTRVIVVDYSGTPVGFVRDELRSDGHGGYWGRSLNGQSELLRFRLTR</sequence>
<name>A0A848L2F7_9ACTN</name>
<dbReference type="EMBL" id="JABBNB010000010">
    <property type="protein sequence ID" value="NMO01838.1"/>
    <property type="molecule type" value="Genomic_DNA"/>
</dbReference>
<dbReference type="AlphaFoldDB" id="A0A848L2F7"/>
<keyword evidence="1" id="KW-0732">Signal</keyword>
<feature type="signal peptide" evidence="1">
    <location>
        <begin position="1"/>
        <end position="33"/>
    </location>
</feature>
<protein>
    <submittedName>
        <fullName evidence="2">Uncharacterized protein</fullName>
    </submittedName>
</protein>
<comment type="caution">
    <text evidence="2">The sequence shown here is derived from an EMBL/GenBank/DDBJ whole genome shotgun (WGS) entry which is preliminary data.</text>
</comment>
<evidence type="ECO:0000313" key="2">
    <source>
        <dbReference type="EMBL" id="NMO01838.1"/>
    </source>
</evidence>
<gene>
    <name evidence="2" type="ORF">HH308_11510</name>
</gene>
<evidence type="ECO:0000256" key="1">
    <source>
        <dbReference type="SAM" id="SignalP"/>
    </source>
</evidence>
<reference evidence="2 3" key="1">
    <citation type="submission" date="2020-04" db="EMBL/GenBank/DDBJ databases">
        <title>Gordonia sp. nov. TBRC 11910.</title>
        <authorList>
            <person name="Suriyachadkun C."/>
        </authorList>
    </citation>
    <scope>NUCLEOTIDE SEQUENCE [LARGE SCALE GENOMIC DNA]</scope>
    <source>
        <strain evidence="2 3">TBRC 11910</strain>
    </source>
</reference>
<accession>A0A848L2F7</accession>
<proteinExistence type="predicted"/>
<dbReference type="Proteomes" id="UP000550729">
    <property type="component" value="Unassembled WGS sequence"/>
</dbReference>
<dbReference type="RefSeq" id="WP_170194347.1">
    <property type="nucleotide sequence ID" value="NZ_JABBNB010000010.1"/>
</dbReference>
<keyword evidence="3" id="KW-1185">Reference proteome</keyword>
<organism evidence="2 3">
    <name type="scientific">Gordonia asplenii</name>
    <dbReference type="NCBI Taxonomy" id="2725283"/>
    <lineage>
        <taxon>Bacteria</taxon>
        <taxon>Bacillati</taxon>
        <taxon>Actinomycetota</taxon>
        <taxon>Actinomycetes</taxon>
        <taxon>Mycobacteriales</taxon>
        <taxon>Gordoniaceae</taxon>
        <taxon>Gordonia</taxon>
    </lineage>
</organism>
<evidence type="ECO:0000313" key="3">
    <source>
        <dbReference type="Proteomes" id="UP000550729"/>
    </source>
</evidence>